<feature type="chain" id="PRO_5017754792" evidence="1">
    <location>
        <begin position="25"/>
        <end position="612"/>
    </location>
</feature>
<proteinExistence type="predicted"/>
<feature type="signal peptide" evidence="1">
    <location>
        <begin position="1"/>
        <end position="24"/>
    </location>
</feature>
<evidence type="ECO:0000256" key="1">
    <source>
        <dbReference type="SAM" id="SignalP"/>
    </source>
</evidence>
<dbReference type="InterPro" id="IPR032774">
    <property type="entry name" value="WG_beta_rep"/>
</dbReference>
<dbReference type="AlphaFoldDB" id="A0A3E1Y444"/>
<dbReference type="Pfam" id="PF14903">
    <property type="entry name" value="WG_beta_rep"/>
    <property type="match status" value="4"/>
</dbReference>
<gene>
    <name evidence="2" type="ORF">DVR12_22685</name>
</gene>
<reference evidence="2 3" key="1">
    <citation type="submission" date="2018-07" db="EMBL/GenBank/DDBJ databases">
        <title>Chitinophaga K2CV101002-2 sp. nov., isolated from a monsoon evergreen broad-leaved forest soil.</title>
        <authorList>
            <person name="Lv Y."/>
        </authorList>
    </citation>
    <scope>NUCLEOTIDE SEQUENCE [LARGE SCALE GENOMIC DNA]</scope>
    <source>
        <strain evidence="2 3">GDMCC 1.1288</strain>
    </source>
</reference>
<accession>A0A3E1Y444</accession>
<dbReference type="Proteomes" id="UP000260644">
    <property type="component" value="Unassembled WGS sequence"/>
</dbReference>
<evidence type="ECO:0000313" key="2">
    <source>
        <dbReference type="EMBL" id="RFS19445.1"/>
    </source>
</evidence>
<keyword evidence="1" id="KW-0732">Signal</keyword>
<dbReference type="EMBL" id="QPMM01000013">
    <property type="protein sequence ID" value="RFS19445.1"/>
    <property type="molecule type" value="Genomic_DNA"/>
</dbReference>
<dbReference type="PANTHER" id="PTHR37841">
    <property type="entry name" value="GLR2918 PROTEIN"/>
    <property type="match status" value="1"/>
</dbReference>
<sequence length="612" mass="70405">MKTINIKSLLCILSISLATISSKAQIFNTYPNLGDDIQTVKNIVEENAYLQNLNIQINGLKQSKYTVNYTTKANGIIDITMRYQDFWYGFDTRFYDVCTHYIVKNGKYEYIEEQFPGIPQEQLEKSVRRMGFQQLIGSLYFSETYEHYYKIYTEKDTATWEYHTTDLNKLPENIRSTVEKGLIAGGTKAVIGSRDILRATNTDDFILKPAHYLFIEAEEFSEGLAVVGADEYGEAELKNFGERIMFGYINKTGEFQILPVYASAQPFKDGFAIVQSSYGSSPYFINRKGENQFKQYFREARNFSEGVAVVGGNDGLYGCIDKTGKLITEYRYEIIGDFKNGHARVKRGGKWGFINARGTEVILPQFAEVRDFHEGFVFVEKHADGKEFYQYINSSYNIAFELPREAISQRDVYYLKSNEYYDFHNGVIKIVYYDPRKYFGTREIHYIDTTGRTLNTGKGSMAYFGEDALFVEKAYQGPYSGVKDIKGRWQIKPQFEIIGNFSEGLAKVQLNNNWGYINKNGDVVINKDILKPKGTVLSTYPLKSAEDFSEGLALVKYQDYFGYMNHDGTWVIEPTFYKATSFKDGVARVKIPGRIEWCYIDKTGRIIRPDRR</sequence>
<name>A0A3E1Y444_9BACT</name>
<dbReference type="PANTHER" id="PTHR37841:SF1">
    <property type="entry name" value="DUF3298 DOMAIN-CONTAINING PROTEIN"/>
    <property type="match status" value="1"/>
</dbReference>
<protein>
    <submittedName>
        <fullName evidence="2">WG repeat-containing protein</fullName>
    </submittedName>
</protein>
<organism evidence="2 3">
    <name type="scientific">Chitinophaga silvatica</name>
    <dbReference type="NCBI Taxonomy" id="2282649"/>
    <lineage>
        <taxon>Bacteria</taxon>
        <taxon>Pseudomonadati</taxon>
        <taxon>Bacteroidota</taxon>
        <taxon>Chitinophagia</taxon>
        <taxon>Chitinophagales</taxon>
        <taxon>Chitinophagaceae</taxon>
        <taxon>Chitinophaga</taxon>
    </lineage>
</organism>
<comment type="caution">
    <text evidence="2">The sequence shown here is derived from an EMBL/GenBank/DDBJ whole genome shotgun (WGS) entry which is preliminary data.</text>
</comment>
<keyword evidence="3" id="KW-1185">Reference proteome</keyword>
<evidence type="ECO:0000313" key="3">
    <source>
        <dbReference type="Proteomes" id="UP000260644"/>
    </source>
</evidence>